<dbReference type="PANTHER" id="PTHR43792:SF8">
    <property type="entry name" value="[RIBOSOMAL PROTEIN US5]-ALANINE N-ACETYLTRANSFERASE"/>
    <property type="match status" value="1"/>
</dbReference>
<dbReference type="Pfam" id="PF13302">
    <property type="entry name" value="Acetyltransf_3"/>
    <property type="match status" value="1"/>
</dbReference>
<sequence>MRIRDLTIDDAEDLLRFEFTNRAWFEQHIAPRPDSFFNLVAVQDHIRGYLNARELKQFHACVITDEQGIIVGRANLREISIKLSSAEVGYRIAESHSGLGLASMATKHLLDLAYNNWRLSNIFAYVTVANHASSRVLAKNGFVEIGRHPRITKLKHGAFDCIQYQHVPSATKTHA</sequence>
<dbReference type="AlphaFoldDB" id="A0A4R5W1Q4"/>
<evidence type="ECO:0000256" key="2">
    <source>
        <dbReference type="ARBA" id="ARBA00023315"/>
    </source>
</evidence>
<comment type="caution">
    <text evidence="5">The sequence shown here is derived from an EMBL/GenBank/DDBJ whole genome shotgun (WGS) entry which is preliminary data.</text>
</comment>
<keyword evidence="6" id="KW-1185">Reference proteome</keyword>
<name>A0A4R5W1Q4_9BURK</name>
<organism evidence="5 6">
    <name type="scientific">Sapientia aquatica</name>
    <dbReference type="NCBI Taxonomy" id="1549640"/>
    <lineage>
        <taxon>Bacteria</taxon>
        <taxon>Pseudomonadati</taxon>
        <taxon>Pseudomonadota</taxon>
        <taxon>Betaproteobacteria</taxon>
        <taxon>Burkholderiales</taxon>
        <taxon>Oxalobacteraceae</taxon>
        <taxon>Sapientia</taxon>
    </lineage>
</organism>
<dbReference type="InterPro" id="IPR016181">
    <property type="entry name" value="Acyl_CoA_acyltransferase"/>
</dbReference>
<gene>
    <name evidence="5" type="ORF">E2I14_10185</name>
</gene>
<protein>
    <submittedName>
        <fullName evidence="5">N-acetyltransferase</fullName>
    </submittedName>
</protein>
<dbReference type="PANTHER" id="PTHR43792">
    <property type="entry name" value="GNAT FAMILY, PUTATIVE (AFU_ORTHOLOGUE AFUA_3G00765)-RELATED-RELATED"/>
    <property type="match status" value="1"/>
</dbReference>
<dbReference type="GO" id="GO:0005737">
    <property type="term" value="C:cytoplasm"/>
    <property type="evidence" value="ECO:0007669"/>
    <property type="project" value="TreeGrafter"/>
</dbReference>
<proteinExistence type="inferred from homology"/>
<evidence type="ECO:0000313" key="5">
    <source>
        <dbReference type="EMBL" id="TDK65954.1"/>
    </source>
</evidence>
<dbReference type="Gene3D" id="3.40.630.30">
    <property type="match status" value="1"/>
</dbReference>
<keyword evidence="1 5" id="KW-0808">Transferase</keyword>
<comment type="similarity">
    <text evidence="3">Belongs to the acetyltransferase family. RimJ subfamily.</text>
</comment>
<dbReference type="RefSeq" id="WP_133328065.1">
    <property type="nucleotide sequence ID" value="NZ_SMYL01000004.1"/>
</dbReference>
<dbReference type="SUPFAM" id="SSF55729">
    <property type="entry name" value="Acyl-CoA N-acyltransferases (Nat)"/>
    <property type="match status" value="1"/>
</dbReference>
<evidence type="ECO:0000313" key="6">
    <source>
        <dbReference type="Proteomes" id="UP000294829"/>
    </source>
</evidence>
<evidence type="ECO:0000256" key="3">
    <source>
        <dbReference type="ARBA" id="ARBA00038502"/>
    </source>
</evidence>
<accession>A0A4R5W1Q4</accession>
<dbReference type="EMBL" id="SMYL01000004">
    <property type="protein sequence ID" value="TDK65954.1"/>
    <property type="molecule type" value="Genomic_DNA"/>
</dbReference>
<dbReference type="InterPro" id="IPR000182">
    <property type="entry name" value="GNAT_dom"/>
</dbReference>
<dbReference type="PROSITE" id="PS51186">
    <property type="entry name" value="GNAT"/>
    <property type="match status" value="1"/>
</dbReference>
<dbReference type="OrthoDB" id="9801656at2"/>
<dbReference type="Proteomes" id="UP000294829">
    <property type="component" value="Unassembled WGS sequence"/>
</dbReference>
<evidence type="ECO:0000256" key="1">
    <source>
        <dbReference type="ARBA" id="ARBA00022679"/>
    </source>
</evidence>
<dbReference type="InterPro" id="IPR051531">
    <property type="entry name" value="N-acetyltransferase"/>
</dbReference>
<evidence type="ECO:0000259" key="4">
    <source>
        <dbReference type="PROSITE" id="PS51186"/>
    </source>
</evidence>
<keyword evidence="2" id="KW-0012">Acyltransferase</keyword>
<feature type="domain" description="N-acetyltransferase" evidence="4">
    <location>
        <begin position="1"/>
        <end position="166"/>
    </location>
</feature>
<reference evidence="5 6" key="1">
    <citation type="submission" date="2019-03" db="EMBL/GenBank/DDBJ databases">
        <title>Sapientia aquatica gen. nov., sp. nov., isolated from a crater lake.</title>
        <authorList>
            <person name="Felfoldi T."/>
            <person name="Szabo A."/>
            <person name="Toth E."/>
            <person name="Schumann P."/>
            <person name="Keki Z."/>
            <person name="Marialigeti K."/>
            <person name="Mathe I."/>
        </authorList>
    </citation>
    <scope>NUCLEOTIDE SEQUENCE [LARGE SCALE GENOMIC DNA]</scope>
    <source>
        <strain evidence="5 6">SA-152</strain>
    </source>
</reference>
<dbReference type="GO" id="GO:0008999">
    <property type="term" value="F:protein-N-terminal-alanine acetyltransferase activity"/>
    <property type="evidence" value="ECO:0007669"/>
    <property type="project" value="TreeGrafter"/>
</dbReference>